<sequence>MAGPGAPVWAPGPEGTCHRRCAGVRRCRSERRECVLQELRRRPLMPLQDEEGVEGLRLKQKCPGAMRQAKGLLMSVWEVFSCMQDL</sequence>
<reference evidence="1" key="1">
    <citation type="submission" date="2015-06" db="UniProtKB">
        <authorList>
            <consortium name="EnsemblPlants"/>
        </authorList>
    </citation>
    <scope>IDENTIFICATION</scope>
</reference>
<proteinExistence type="predicted"/>
<name>M8C734_AEGTA</name>
<protein>
    <submittedName>
        <fullName evidence="1">Uncharacterized protein</fullName>
    </submittedName>
</protein>
<evidence type="ECO:0000313" key="1">
    <source>
        <dbReference type="EnsemblPlants" id="EMT29858"/>
    </source>
</evidence>
<dbReference type="EnsemblPlants" id="EMT29858">
    <property type="protein sequence ID" value="EMT29858"/>
    <property type="gene ID" value="F775_18199"/>
</dbReference>
<organism evidence="1">
    <name type="scientific">Aegilops tauschii</name>
    <name type="common">Tausch's goatgrass</name>
    <name type="synonym">Aegilops squarrosa</name>
    <dbReference type="NCBI Taxonomy" id="37682"/>
    <lineage>
        <taxon>Eukaryota</taxon>
        <taxon>Viridiplantae</taxon>
        <taxon>Streptophyta</taxon>
        <taxon>Embryophyta</taxon>
        <taxon>Tracheophyta</taxon>
        <taxon>Spermatophyta</taxon>
        <taxon>Magnoliopsida</taxon>
        <taxon>Liliopsida</taxon>
        <taxon>Poales</taxon>
        <taxon>Poaceae</taxon>
        <taxon>BOP clade</taxon>
        <taxon>Pooideae</taxon>
        <taxon>Triticodae</taxon>
        <taxon>Triticeae</taxon>
        <taxon>Triticinae</taxon>
        <taxon>Aegilops</taxon>
    </lineage>
</organism>
<dbReference type="AlphaFoldDB" id="M8C734"/>
<accession>M8C734</accession>